<evidence type="ECO:0000256" key="1">
    <source>
        <dbReference type="ARBA" id="ARBA00004123"/>
    </source>
</evidence>
<evidence type="ECO:0000256" key="3">
    <source>
        <dbReference type="ARBA" id="ARBA00022737"/>
    </source>
</evidence>
<dbReference type="OrthoDB" id="8117402at2759"/>
<accession>A0A168IM88</accession>
<feature type="domain" description="C2H2-type" evidence="10">
    <location>
        <begin position="281"/>
        <end position="308"/>
    </location>
</feature>
<keyword evidence="5" id="KW-0862">Zinc</keyword>
<comment type="caution">
    <text evidence="11">The sequence shown here is derived from an EMBL/GenBank/DDBJ whole genome shotgun (WGS) entry which is preliminary data.</text>
</comment>
<dbReference type="Gene3D" id="3.30.160.60">
    <property type="entry name" value="Classic Zinc Finger"/>
    <property type="match status" value="1"/>
</dbReference>
<gene>
    <name evidence="11" type="ORF">MUCCIDRAFT_113567</name>
</gene>
<dbReference type="InterPro" id="IPR036236">
    <property type="entry name" value="Znf_C2H2_sf"/>
</dbReference>
<dbReference type="GO" id="GO:0000978">
    <property type="term" value="F:RNA polymerase II cis-regulatory region sequence-specific DNA binding"/>
    <property type="evidence" value="ECO:0007669"/>
    <property type="project" value="TreeGrafter"/>
</dbReference>
<dbReference type="SMART" id="SM00355">
    <property type="entry name" value="ZnF_C2H2"/>
    <property type="match status" value="2"/>
</dbReference>
<sequence>MTFTNELFEMDDFVMTDSPAISSSPHLQALPAADNRASSDRISRMVTSSSLFDFSNLPLFPLIEDQISHITNNGTTTSDQFSFLDTWQEGSFVATSSRAQEFEQGFFEQEDFQLQSGAATTHLQSISMVNTPDLSSVHTGSYSPSLHMPSNLDHGFAIEWNASLLLQQHQEGLLPLSYEAQQQDMVSPVSQFDLMHSPSNSYSIMEEQSVYSATPSIQSPISLAGHDDGRLYTTTILIKGSRSANADGKPRFDCPECDQTLSRSQDLQRHQKSCHSDIKSFCCDCCNRRFSRKDALKRHEKSKKSDRQKRRFQRQGQAFAADNKASP</sequence>
<dbReference type="InterPro" id="IPR050589">
    <property type="entry name" value="Ikaros_C2H2-ZF"/>
</dbReference>
<evidence type="ECO:0000259" key="10">
    <source>
        <dbReference type="PROSITE" id="PS50157"/>
    </source>
</evidence>
<comment type="subcellular location">
    <subcellularLocation>
        <location evidence="1">Nucleus</location>
    </subcellularLocation>
</comment>
<dbReference type="Pfam" id="PF00096">
    <property type="entry name" value="zf-C2H2"/>
    <property type="match status" value="1"/>
</dbReference>
<protein>
    <submittedName>
        <fullName evidence="11">C2H2-type zinc finger transcription factor</fullName>
    </submittedName>
</protein>
<evidence type="ECO:0000313" key="11">
    <source>
        <dbReference type="EMBL" id="OAD00112.1"/>
    </source>
</evidence>
<dbReference type="Proteomes" id="UP000077051">
    <property type="component" value="Unassembled WGS sequence"/>
</dbReference>
<reference evidence="11 12" key="1">
    <citation type="submission" date="2015-06" db="EMBL/GenBank/DDBJ databases">
        <title>Expansion of signal transduction pathways in fungi by whole-genome duplication.</title>
        <authorList>
            <consortium name="DOE Joint Genome Institute"/>
            <person name="Corrochano L.M."/>
            <person name="Kuo A."/>
            <person name="Marcet-Houben M."/>
            <person name="Polaino S."/>
            <person name="Salamov A."/>
            <person name="Villalobos J.M."/>
            <person name="Alvarez M.I."/>
            <person name="Avalos J."/>
            <person name="Benito E.P."/>
            <person name="Benoit I."/>
            <person name="Burger G."/>
            <person name="Camino L.P."/>
            <person name="Canovas D."/>
            <person name="Cerda-Olmedo E."/>
            <person name="Cheng J.-F."/>
            <person name="Dominguez A."/>
            <person name="Elias M."/>
            <person name="Eslava A.P."/>
            <person name="Glaser F."/>
            <person name="Grimwood J."/>
            <person name="Gutierrez G."/>
            <person name="Heitman J."/>
            <person name="Henrissat B."/>
            <person name="Iturriaga E.A."/>
            <person name="Lang B.F."/>
            <person name="Lavin J.L."/>
            <person name="Lee S."/>
            <person name="Li W."/>
            <person name="Lindquist E."/>
            <person name="Lopez-Garcia S."/>
            <person name="Luque E.M."/>
            <person name="Marcos A.T."/>
            <person name="Martin J."/>
            <person name="Mccluskey K."/>
            <person name="Medina H.R."/>
            <person name="Miralles-Duran A."/>
            <person name="Miyazaki A."/>
            <person name="Munoz-Torres E."/>
            <person name="Oguiza J.A."/>
            <person name="Ohm R."/>
            <person name="Olmedo M."/>
            <person name="Orejas M."/>
            <person name="Ortiz-Castellanos L."/>
            <person name="Pisabarro A.G."/>
            <person name="Rodriguez-Romero J."/>
            <person name="Ruiz-Herrera J."/>
            <person name="Ruiz-Vazquez R."/>
            <person name="Sanz C."/>
            <person name="Schackwitz W."/>
            <person name="Schmutz J."/>
            <person name="Shahriari M."/>
            <person name="Shelest E."/>
            <person name="Silva-Franco F."/>
            <person name="Soanes D."/>
            <person name="Syed K."/>
            <person name="Tagua V.G."/>
            <person name="Talbot N.J."/>
            <person name="Thon M."/>
            <person name="De Vries R.P."/>
            <person name="Wiebenga A."/>
            <person name="Yadav J.S."/>
            <person name="Braun E.L."/>
            <person name="Baker S."/>
            <person name="Garre V."/>
            <person name="Horwitz B."/>
            <person name="Torres-Martinez S."/>
            <person name="Idnurm A."/>
            <person name="Herrera-Estrella A."/>
            <person name="Gabaldon T."/>
            <person name="Grigoriev I.V."/>
        </authorList>
    </citation>
    <scope>NUCLEOTIDE SEQUENCE [LARGE SCALE GENOMIC DNA]</scope>
    <source>
        <strain evidence="11 12">CBS 277.49</strain>
    </source>
</reference>
<dbReference type="PROSITE" id="PS50157">
    <property type="entry name" value="ZINC_FINGER_C2H2_2"/>
    <property type="match status" value="2"/>
</dbReference>
<dbReference type="EMBL" id="AMYB01000007">
    <property type="protein sequence ID" value="OAD00112.1"/>
    <property type="molecule type" value="Genomic_DNA"/>
</dbReference>
<dbReference type="InterPro" id="IPR013087">
    <property type="entry name" value="Znf_C2H2_type"/>
</dbReference>
<dbReference type="PROSITE" id="PS00028">
    <property type="entry name" value="ZINC_FINGER_C2H2_1"/>
    <property type="match status" value="1"/>
</dbReference>
<evidence type="ECO:0000256" key="4">
    <source>
        <dbReference type="ARBA" id="ARBA00022771"/>
    </source>
</evidence>
<evidence type="ECO:0000256" key="8">
    <source>
        <dbReference type="PROSITE-ProRule" id="PRU00042"/>
    </source>
</evidence>
<dbReference type="AlphaFoldDB" id="A0A168IM88"/>
<dbReference type="VEuPathDB" id="FungiDB:MUCCIDRAFT_113567"/>
<evidence type="ECO:0000313" key="12">
    <source>
        <dbReference type="Proteomes" id="UP000077051"/>
    </source>
</evidence>
<evidence type="ECO:0000256" key="7">
    <source>
        <dbReference type="ARBA" id="ARBA00023242"/>
    </source>
</evidence>
<dbReference type="GO" id="GO:0008270">
    <property type="term" value="F:zinc ion binding"/>
    <property type="evidence" value="ECO:0007669"/>
    <property type="project" value="UniProtKB-KW"/>
</dbReference>
<keyword evidence="4 8" id="KW-0863">Zinc-finger</keyword>
<dbReference type="GO" id="GO:0006357">
    <property type="term" value="P:regulation of transcription by RNA polymerase II"/>
    <property type="evidence" value="ECO:0007669"/>
    <property type="project" value="TreeGrafter"/>
</dbReference>
<name>A0A168IM88_MUCCL</name>
<proteinExistence type="predicted"/>
<keyword evidence="6" id="KW-0238">DNA-binding</keyword>
<feature type="region of interest" description="Disordered" evidence="9">
    <location>
        <begin position="294"/>
        <end position="327"/>
    </location>
</feature>
<dbReference type="PANTHER" id="PTHR24404">
    <property type="entry name" value="ZINC FINGER PROTEIN"/>
    <property type="match status" value="1"/>
</dbReference>
<organism evidence="11 12">
    <name type="scientific">Mucor lusitanicus CBS 277.49</name>
    <dbReference type="NCBI Taxonomy" id="747725"/>
    <lineage>
        <taxon>Eukaryota</taxon>
        <taxon>Fungi</taxon>
        <taxon>Fungi incertae sedis</taxon>
        <taxon>Mucoromycota</taxon>
        <taxon>Mucoromycotina</taxon>
        <taxon>Mucoromycetes</taxon>
        <taxon>Mucorales</taxon>
        <taxon>Mucorineae</taxon>
        <taxon>Mucoraceae</taxon>
        <taxon>Mucor</taxon>
    </lineage>
</organism>
<dbReference type="SUPFAM" id="SSF57667">
    <property type="entry name" value="beta-beta-alpha zinc fingers"/>
    <property type="match status" value="1"/>
</dbReference>
<feature type="compositionally biased region" description="Basic residues" evidence="9">
    <location>
        <begin position="294"/>
        <end position="313"/>
    </location>
</feature>
<keyword evidence="2" id="KW-0479">Metal-binding</keyword>
<keyword evidence="7" id="KW-0539">Nucleus</keyword>
<dbReference type="PANTHER" id="PTHR24404:SF114">
    <property type="entry name" value="KLUMPFUSS, ISOFORM B-RELATED"/>
    <property type="match status" value="1"/>
</dbReference>
<evidence type="ECO:0000256" key="9">
    <source>
        <dbReference type="SAM" id="MobiDB-lite"/>
    </source>
</evidence>
<evidence type="ECO:0000256" key="2">
    <source>
        <dbReference type="ARBA" id="ARBA00022723"/>
    </source>
</evidence>
<keyword evidence="3" id="KW-0677">Repeat</keyword>
<feature type="domain" description="C2H2-type" evidence="10">
    <location>
        <begin position="252"/>
        <end position="280"/>
    </location>
</feature>
<evidence type="ECO:0000256" key="5">
    <source>
        <dbReference type="ARBA" id="ARBA00022833"/>
    </source>
</evidence>
<dbReference type="GO" id="GO:0003700">
    <property type="term" value="F:DNA-binding transcription factor activity"/>
    <property type="evidence" value="ECO:0007669"/>
    <property type="project" value="TreeGrafter"/>
</dbReference>
<dbReference type="GO" id="GO:0005634">
    <property type="term" value="C:nucleus"/>
    <property type="evidence" value="ECO:0007669"/>
    <property type="project" value="UniProtKB-SubCell"/>
</dbReference>
<evidence type="ECO:0000256" key="6">
    <source>
        <dbReference type="ARBA" id="ARBA00023125"/>
    </source>
</evidence>
<keyword evidence="12" id="KW-1185">Reference proteome</keyword>
<dbReference type="STRING" id="747725.A0A168IM88"/>